<dbReference type="EMBL" id="UYRX01000352">
    <property type="protein sequence ID" value="VDK80695.1"/>
    <property type="molecule type" value="Genomic_DNA"/>
</dbReference>
<sequence>LSNAYTDFMYTYEQRPNCSRSQPSCNSQFLFCDFLNGPEHCVSKIKLGRPCGQFAGEDACYMGICSGGYCMPNSVTSASSTSIALSTRRITSLHTTQPPPTPHQIASIDTFHVPICSCKVNALKGVSGWRKIAKLAVAGAIYQRMICVSGQL</sequence>
<feature type="non-terminal residue" evidence="1">
    <location>
        <position position="1"/>
    </location>
</feature>
<dbReference type="AlphaFoldDB" id="A0A3P6TIC4"/>
<evidence type="ECO:0000313" key="1">
    <source>
        <dbReference type="EMBL" id="VDK80695.1"/>
    </source>
</evidence>
<keyword evidence="2" id="KW-1185">Reference proteome</keyword>
<proteinExistence type="predicted"/>
<gene>
    <name evidence="1" type="ORF">NLS_LOCUS5019</name>
</gene>
<dbReference type="STRING" id="42156.A0A3P6TIC4"/>
<dbReference type="Proteomes" id="UP000277928">
    <property type="component" value="Unassembled WGS sequence"/>
</dbReference>
<evidence type="ECO:0000313" key="2">
    <source>
        <dbReference type="Proteomes" id="UP000277928"/>
    </source>
</evidence>
<protein>
    <submittedName>
        <fullName evidence="1">Uncharacterized protein</fullName>
    </submittedName>
</protein>
<reference evidence="1 2" key="1">
    <citation type="submission" date="2018-08" db="EMBL/GenBank/DDBJ databases">
        <authorList>
            <person name="Laetsch R D."/>
            <person name="Stevens L."/>
            <person name="Kumar S."/>
            <person name="Blaxter L. M."/>
        </authorList>
    </citation>
    <scope>NUCLEOTIDE SEQUENCE [LARGE SCALE GENOMIC DNA]</scope>
</reference>
<organism evidence="1 2">
    <name type="scientific">Litomosoides sigmodontis</name>
    <name type="common">Filarial nematode worm</name>
    <dbReference type="NCBI Taxonomy" id="42156"/>
    <lineage>
        <taxon>Eukaryota</taxon>
        <taxon>Metazoa</taxon>
        <taxon>Ecdysozoa</taxon>
        <taxon>Nematoda</taxon>
        <taxon>Chromadorea</taxon>
        <taxon>Rhabditida</taxon>
        <taxon>Spirurina</taxon>
        <taxon>Spiruromorpha</taxon>
        <taxon>Filarioidea</taxon>
        <taxon>Onchocercidae</taxon>
        <taxon>Litomosoides</taxon>
    </lineage>
</organism>
<name>A0A3P6TIC4_LITSI</name>
<accession>A0A3P6TIC4</accession>
<dbReference type="OrthoDB" id="5832401at2759"/>